<reference evidence="1" key="1">
    <citation type="submission" date="2022-10" db="EMBL/GenBank/DDBJ databases">
        <title>The complete genomes of actinobacterial strains from the NBC collection.</title>
        <authorList>
            <person name="Joergensen T.S."/>
            <person name="Alvarez Arevalo M."/>
            <person name="Sterndorff E.B."/>
            <person name="Faurdal D."/>
            <person name="Vuksanovic O."/>
            <person name="Mourched A.-S."/>
            <person name="Charusanti P."/>
            <person name="Shaw S."/>
            <person name="Blin K."/>
            <person name="Weber T."/>
        </authorList>
    </citation>
    <scope>NUCLEOTIDE SEQUENCE</scope>
    <source>
        <strain evidence="1">NBC_00003</strain>
    </source>
</reference>
<protein>
    <submittedName>
        <fullName evidence="1">Uncharacterized protein</fullName>
    </submittedName>
</protein>
<proteinExistence type="predicted"/>
<dbReference type="EMBL" id="CP108318">
    <property type="protein sequence ID" value="WTW60704.1"/>
    <property type="molecule type" value="Genomic_DNA"/>
</dbReference>
<organism evidence="1">
    <name type="scientific">Streptomyces sp. NBC_00003</name>
    <dbReference type="NCBI Taxonomy" id="2903608"/>
    <lineage>
        <taxon>Bacteria</taxon>
        <taxon>Bacillati</taxon>
        <taxon>Actinomycetota</taxon>
        <taxon>Actinomycetes</taxon>
        <taxon>Kitasatosporales</taxon>
        <taxon>Streptomycetaceae</taxon>
        <taxon>Streptomyces</taxon>
    </lineage>
</organism>
<name>A0AAU2V0E5_9ACTN</name>
<accession>A0AAU2V0E5</accession>
<sequence>MEPRSAAAAGKDFPYTARTTCYIEVHEDGSVTHGNDRTAYERAVTGKSRLFAVWPGEWSSHLFAIDDLDEYAKAHGIKHDEERTGLKEHVHDVRWEKSSYGNDNPRSPYVSVRVSLICGCSIHDLDSFAAQMRDQRGWAVATSGGWGSSSGPEGTTYSLRVRRKSLAG</sequence>
<evidence type="ECO:0000313" key="1">
    <source>
        <dbReference type="EMBL" id="WTW60704.1"/>
    </source>
</evidence>
<gene>
    <name evidence="1" type="ORF">OG549_08635</name>
</gene>
<dbReference type="AlphaFoldDB" id="A0AAU2V0E5"/>